<dbReference type="Proteomes" id="UP000807469">
    <property type="component" value="Unassembled WGS sequence"/>
</dbReference>
<keyword evidence="2" id="KW-1185">Reference proteome</keyword>
<proteinExistence type="predicted"/>
<dbReference type="OrthoDB" id="10008801at2759"/>
<reference evidence="1" key="1">
    <citation type="submission" date="2020-11" db="EMBL/GenBank/DDBJ databases">
        <authorList>
            <consortium name="DOE Joint Genome Institute"/>
            <person name="Ahrendt S."/>
            <person name="Riley R."/>
            <person name="Andreopoulos W."/>
            <person name="Labutti K."/>
            <person name="Pangilinan J."/>
            <person name="Ruiz-Duenas F.J."/>
            <person name="Barrasa J.M."/>
            <person name="Sanchez-Garcia M."/>
            <person name="Camarero S."/>
            <person name="Miyauchi S."/>
            <person name="Serrano A."/>
            <person name="Linde D."/>
            <person name="Babiker R."/>
            <person name="Drula E."/>
            <person name="Ayuso-Fernandez I."/>
            <person name="Pacheco R."/>
            <person name="Padilla G."/>
            <person name="Ferreira P."/>
            <person name="Barriuso J."/>
            <person name="Kellner H."/>
            <person name="Castanera R."/>
            <person name="Alfaro M."/>
            <person name="Ramirez L."/>
            <person name="Pisabarro A.G."/>
            <person name="Kuo A."/>
            <person name="Tritt A."/>
            <person name="Lipzen A."/>
            <person name="He G."/>
            <person name="Yan M."/>
            <person name="Ng V."/>
            <person name="Cullen D."/>
            <person name="Martin F."/>
            <person name="Rosso M.-N."/>
            <person name="Henrissat B."/>
            <person name="Hibbett D."/>
            <person name="Martinez A.T."/>
            <person name="Grigoriev I.V."/>
        </authorList>
    </citation>
    <scope>NUCLEOTIDE SEQUENCE</scope>
    <source>
        <strain evidence="1">CIRM-BRFM 674</strain>
    </source>
</reference>
<sequence>MFPRLRLLRHVPRRYLSVSLPRRASPFSPPPAIDPATLEAVKNSEVYQKLAKNKEALEAVAKFAEIMQANGIDMSSGKPPSMLQMSKMLMKSEVRQVATDLSEALKKAGIDLTNKDVMQQVSAFAKLGGTGQS</sequence>
<evidence type="ECO:0000313" key="2">
    <source>
        <dbReference type="Proteomes" id="UP000807469"/>
    </source>
</evidence>
<organism evidence="1 2">
    <name type="scientific">Pholiota conissans</name>
    <dbReference type="NCBI Taxonomy" id="109636"/>
    <lineage>
        <taxon>Eukaryota</taxon>
        <taxon>Fungi</taxon>
        <taxon>Dikarya</taxon>
        <taxon>Basidiomycota</taxon>
        <taxon>Agaricomycotina</taxon>
        <taxon>Agaricomycetes</taxon>
        <taxon>Agaricomycetidae</taxon>
        <taxon>Agaricales</taxon>
        <taxon>Agaricineae</taxon>
        <taxon>Strophariaceae</taxon>
        <taxon>Pholiota</taxon>
    </lineage>
</organism>
<dbReference type="EMBL" id="MU155171">
    <property type="protein sequence ID" value="KAF9481954.1"/>
    <property type="molecule type" value="Genomic_DNA"/>
</dbReference>
<protein>
    <submittedName>
        <fullName evidence="1">Uncharacterized protein</fullName>
    </submittedName>
</protein>
<evidence type="ECO:0000313" key="1">
    <source>
        <dbReference type="EMBL" id="KAF9481954.1"/>
    </source>
</evidence>
<name>A0A9P5Z6F0_9AGAR</name>
<accession>A0A9P5Z6F0</accession>
<gene>
    <name evidence="1" type="ORF">BDN70DRAFT_875576</name>
</gene>
<comment type="caution">
    <text evidence="1">The sequence shown here is derived from an EMBL/GenBank/DDBJ whole genome shotgun (WGS) entry which is preliminary data.</text>
</comment>
<dbReference type="AlphaFoldDB" id="A0A9P5Z6F0"/>